<keyword evidence="2" id="KW-1185">Reference proteome</keyword>
<evidence type="ECO:0000313" key="2">
    <source>
        <dbReference type="Proteomes" id="UP001162992"/>
    </source>
</evidence>
<dbReference type="Proteomes" id="UP001162992">
    <property type="component" value="Chromosome 12"/>
</dbReference>
<accession>A0ACC2BZS6</accession>
<proteinExistence type="predicted"/>
<organism evidence="1 2">
    <name type="scientific">Diphasiastrum complanatum</name>
    <name type="common">Issler's clubmoss</name>
    <name type="synonym">Lycopodium complanatum</name>
    <dbReference type="NCBI Taxonomy" id="34168"/>
    <lineage>
        <taxon>Eukaryota</taxon>
        <taxon>Viridiplantae</taxon>
        <taxon>Streptophyta</taxon>
        <taxon>Embryophyta</taxon>
        <taxon>Tracheophyta</taxon>
        <taxon>Lycopodiopsida</taxon>
        <taxon>Lycopodiales</taxon>
        <taxon>Lycopodiaceae</taxon>
        <taxon>Lycopodioideae</taxon>
        <taxon>Diphasiastrum</taxon>
    </lineage>
</organism>
<dbReference type="EMBL" id="CM055103">
    <property type="protein sequence ID" value="KAJ7535287.1"/>
    <property type="molecule type" value="Genomic_DNA"/>
</dbReference>
<sequence>MTTLDGEERVLATAQHIVRSLGTSETMTDDMLNILSKFDDRFSGINNMLPKKQEPVSQEAILPSTSEVELDDSLKASLDEVEEVVFQWDTLSSDASPQTMIWDQYPQEGEKYLKAVDEVQSMLDSLSVSDSSVDRVQNILQLAMARLEVEFRHVLVTNSESVDPDTLLDYLAVSSLAASSFTSNGEESVDMTPQTSFNGPSFISSQYEAAEGASSSSGDEDEDVPVAQPVTDFNPIVELLPSTVVADLHEIAQRMVVAGYKRECCQVYTNVRKAVLEDSLHRLGVEKLSIDEVQRMTWEVLEGKIKKWIQAMKVGVKVLFASERQLCEDVFQDIVGVGETSFADVARGSMMQLLNFGEAIAISRRSPEKLFRILDMYETLRDLLTEMCVIFSGEACAGVREEASGILLRLGEAARGTFAEFENAIYRDTSKTPVPGGAVHPLTRYVMNYIRFLFDYVDTLKQLFGDRKELPKLPGEERTIVADSMGDDERTFGQDDLSPLAVQTIWITHVLQNNLEGKSKLYKDPSLTYLFLMNNLHYIVQKVKVAEVRALIGDDWVRKHTLLVRQHATSYQRAAWVKVLACLRDEGIRASGSFSSGVSRVVLKERFKTFNAAFEDIHKAQSGWFVPDYQLRLELRISIAEKLLPAYRSFLGRYRLFLENERHPQKYIKYTPEDLETYLNDLFEGSSGSSLKWKS</sequence>
<gene>
    <name evidence="1" type="ORF">O6H91_12G026200</name>
</gene>
<evidence type="ECO:0000313" key="1">
    <source>
        <dbReference type="EMBL" id="KAJ7535287.1"/>
    </source>
</evidence>
<name>A0ACC2BZS6_DIPCM</name>
<reference evidence="2" key="1">
    <citation type="journal article" date="2024" name="Proc. Natl. Acad. Sci. U.S.A.">
        <title>Extraordinary preservation of gene collinearity over three hundred million years revealed in homosporous lycophytes.</title>
        <authorList>
            <person name="Li C."/>
            <person name="Wickell D."/>
            <person name="Kuo L.Y."/>
            <person name="Chen X."/>
            <person name="Nie B."/>
            <person name="Liao X."/>
            <person name="Peng D."/>
            <person name="Ji J."/>
            <person name="Jenkins J."/>
            <person name="Williams M."/>
            <person name="Shu S."/>
            <person name="Plott C."/>
            <person name="Barry K."/>
            <person name="Rajasekar S."/>
            <person name="Grimwood J."/>
            <person name="Han X."/>
            <person name="Sun S."/>
            <person name="Hou Z."/>
            <person name="He W."/>
            <person name="Dai G."/>
            <person name="Sun C."/>
            <person name="Schmutz J."/>
            <person name="Leebens-Mack J.H."/>
            <person name="Li F.W."/>
            <person name="Wang L."/>
        </authorList>
    </citation>
    <scope>NUCLEOTIDE SEQUENCE [LARGE SCALE GENOMIC DNA]</scope>
    <source>
        <strain evidence="2">cv. PW_Plant_1</strain>
    </source>
</reference>
<comment type="caution">
    <text evidence="1">The sequence shown here is derived from an EMBL/GenBank/DDBJ whole genome shotgun (WGS) entry which is preliminary data.</text>
</comment>
<protein>
    <submittedName>
        <fullName evidence="1">Uncharacterized protein</fullName>
    </submittedName>
</protein>